<reference evidence="2" key="3">
    <citation type="submission" date="2017-11" db="EMBL/GenBank/DDBJ databases">
        <authorList>
            <person name="Seuylemezian A."/>
            <person name="Cooper K."/>
            <person name="Vaishampayan P."/>
        </authorList>
    </citation>
    <scope>NUCLEOTIDE SEQUENCE</scope>
    <source>
        <strain evidence="2">PVAS-1</strain>
    </source>
</reference>
<evidence type="ECO:0000313" key="3">
    <source>
        <dbReference type="Proteomes" id="UP000004474"/>
    </source>
</evidence>
<organism evidence="1 3">
    <name type="scientific">Janibacter hoylei PVAS-1</name>
    <dbReference type="NCBI Taxonomy" id="1210046"/>
    <lineage>
        <taxon>Bacteria</taxon>
        <taxon>Bacillati</taxon>
        <taxon>Actinomycetota</taxon>
        <taxon>Actinomycetes</taxon>
        <taxon>Micrococcales</taxon>
        <taxon>Intrasporangiaceae</taxon>
        <taxon>Janibacter</taxon>
    </lineage>
</organism>
<dbReference type="STRING" id="1210046.B277_10840"/>
<dbReference type="EMBL" id="ALWX01000046">
    <property type="protein sequence ID" value="EKA60847.1"/>
    <property type="molecule type" value="Genomic_DNA"/>
</dbReference>
<dbReference type="AlphaFoldDB" id="K1E634"/>
<reference evidence="2 4" key="1">
    <citation type="journal article" date="2009" name="Int. J. Syst. Evol. Microbiol.">
        <title>Janibacter hoylei sp. nov., Bacillus isronensis sp. nov. and Bacillus aryabhattai sp. nov., isolated from cryotubes used for collecting air from the upper atmosphere.</title>
        <authorList>
            <person name="Shivaji S."/>
            <person name="Chaturvedi P."/>
            <person name="Begum Z."/>
            <person name="Pindi P.K."/>
            <person name="Manorama R."/>
            <person name="Padmanaban D.A."/>
            <person name="Shouche Y.S."/>
            <person name="Pawar S."/>
            <person name="Vaishampayan P."/>
            <person name="Dutt C.B."/>
            <person name="Datta G.N."/>
            <person name="Manchanda R.K."/>
            <person name="Rao U.R."/>
            <person name="Bhargava P.M."/>
            <person name="Narlikar J.V."/>
        </authorList>
    </citation>
    <scope>NUCLEOTIDE SEQUENCE [LARGE SCALE GENOMIC DNA]</scope>
    <source>
        <strain evidence="2 4">PVAS-1</strain>
    </source>
</reference>
<dbReference type="Proteomes" id="UP000004474">
    <property type="component" value="Unassembled WGS sequence"/>
</dbReference>
<name>K1E634_9MICO</name>
<proteinExistence type="predicted"/>
<evidence type="ECO:0008006" key="5">
    <source>
        <dbReference type="Google" id="ProtNLM"/>
    </source>
</evidence>
<sequence length="96" mass="9944">MAIAQIHARWRTSADVAWVEGEGRVALVDLSGSVSALPQLCPEPAASLWRALAARPCTYDDLLTVATETVGGGDAPALVEAFVEAFAAARLIVPAA</sequence>
<accession>K1E634</accession>
<gene>
    <name evidence="1" type="ORF">B277_10840</name>
    <name evidence="2" type="ORF">CWN80_12240</name>
</gene>
<evidence type="ECO:0000313" key="4">
    <source>
        <dbReference type="Proteomes" id="UP000288711"/>
    </source>
</evidence>
<dbReference type="EMBL" id="PIPF01000012">
    <property type="protein sequence ID" value="RWU82019.1"/>
    <property type="molecule type" value="Genomic_DNA"/>
</dbReference>
<comment type="caution">
    <text evidence="1">The sequence shown here is derived from an EMBL/GenBank/DDBJ whole genome shotgun (WGS) entry which is preliminary data.</text>
</comment>
<dbReference type="Proteomes" id="UP000288711">
    <property type="component" value="Unassembled WGS sequence"/>
</dbReference>
<reference evidence="1 3" key="2">
    <citation type="journal article" date="2012" name="J. Bacteriol.">
        <title>Genome Sequence of Janibacter hoylei MTCC8307, Isolated from the Stratospheric Air.</title>
        <authorList>
            <person name="Pawar S.P."/>
            <person name="Dhotre D.P."/>
            <person name="Shetty S.A."/>
            <person name="Chowdhury S.P."/>
            <person name="Chaudhari B.L."/>
            <person name="Shouche Y.S."/>
        </authorList>
    </citation>
    <scope>NUCLEOTIDE SEQUENCE [LARGE SCALE GENOMIC DNA]</scope>
    <source>
        <strain evidence="1 3">PVAS-1</strain>
    </source>
</reference>
<keyword evidence="4" id="KW-1185">Reference proteome</keyword>
<evidence type="ECO:0000313" key="2">
    <source>
        <dbReference type="EMBL" id="RWU82019.1"/>
    </source>
</evidence>
<evidence type="ECO:0000313" key="1">
    <source>
        <dbReference type="EMBL" id="EKA60847.1"/>
    </source>
</evidence>
<protein>
    <recommendedName>
        <fullName evidence="5">PqqD family protein</fullName>
    </recommendedName>
</protein>